<feature type="region of interest" description="Disordered" evidence="2">
    <location>
        <begin position="780"/>
        <end position="858"/>
    </location>
</feature>
<sequence>MAVEASPPAAPLPPPASPQRTSATSTDMPALALHPKPVAAALLLLQRKHDAMNHLGVLPPAANRARVHSMLELDVFRRHSELRHRTRERRRERHRRASVAAAAEASETSAQPLNKVLSLALRLDALAAEADAAAAAAVAVSVSEPASTSPSTTFSRHSAGRPDPFDSLRPHTAAEASRRAASPAAPSPLPTPPPAAAAARAELSRSLPAPRASAPPAMGRRADRSPPPPHDSPLEGRPLTCHLEPPLRVHTARGSPARGGASAAARRRKLAHLASRASHAADGGARAEPASLSRPAESLEGGAPPGGEAAVDSLRFLPKLSGTRPEELMHLVMAPVPVDETLSAGEAPTFPCLELETSLKAIEPHPVLLEARRKLLHAEVLSLSETLASALPEMPPVPRMMEPPGRTMAQILAAELLLAPPDVEEPPPQPAVEAAGEADEAEGEEEQRGGEEERGEGEEGEGEEEGGEEEEEEEGGEAGGGEAEGGEAEGGEAEEEADASVHACVEEDGRRAMSVSVASAERKEIAPPESLSRWAFVRGKYQWVGWREEALLGEEAADAAEVRKDGTTDGRERGAERAPGESGVGEMAEGATGERRGEGAPGAPPLARRGDGSESRGAAGADRVETAGASGGEAVAEWSLYDVVIAAQHRMLMEEEARRKADELRKEAATSPFVLMQVPEPPPESPPKKFGLRWKMLGLRKPERGVELRNAALTTALLDALVEQVDFSQEQWNSFGIEELPEDAYVEVANVYFNPVKPERKKRPPPRKDKVRGVPSMRIAAAPWHERQSRSPPPAEAPLGAAAAPAEAEGEEAAPSHASLVLPAEGEGEECAAGADEAEGRAAPASEAPSDGEEGGIICLQEGGGASALGDALHQAEVRRDNLEMLEHVWRALNTPIDHVEAMAQKHAERAVKERLPAVVEAWVGVAHLIVERETVLVALEEAIKSYAHPYLSKQTPPRRDPIDFQLKFEEHVMDLEEEVNEMADELEQALSRVEAFGDEVRLGAQLYRVKAQTDLQHLLKEAKQAGGKREAALRASKLFYVSKGIHRSPRSARGSRAAAIAPRLARAPKGPFTVRVPARSMPSSPRDAS</sequence>
<feature type="compositionally biased region" description="Low complexity" evidence="2">
    <location>
        <begin position="831"/>
        <end position="845"/>
    </location>
</feature>
<name>A0AB34JQP3_PRYPA</name>
<evidence type="ECO:0000313" key="3">
    <source>
        <dbReference type="EMBL" id="KAL1523498.1"/>
    </source>
</evidence>
<gene>
    <name evidence="3" type="ORF">AB1Y20_018436</name>
</gene>
<feature type="compositionally biased region" description="Acidic residues" evidence="2">
    <location>
        <begin position="436"/>
        <end position="445"/>
    </location>
</feature>
<feature type="compositionally biased region" description="Low complexity" evidence="2">
    <location>
        <begin position="797"/>
        <end position="807"/>
    </location>
</feature>
<protein>
    <submittedName>
        <fullName evidence="3">Uncharacterized protein</fullName>
    </submittedName>
</protein>
<feature type="coiled-coil region" evidence="1">
    <location>
        <begin position="966"/>
        <end position="1000"/>
    </location>
</feature>
<feature type="region of interest" description="Disordered" evidence="2">
    <location>
        <begin position="552"/>
        <end position="629"/>
    </location>
</feature>
<evidence type="ECO:0000313" key="4">
    <source>
        <dbReference type="Proteomes" id="UP001515480"/>
    </source>
</evidence>
<feature type="compositionally biased region" description="Basic residues" evidence="2">
    <location>
        <begin position="83"/>
        <end position="97"/>
    </location>
</feature>
<keyword evidence="4" id="KW-1185">Reference proteome</keyword>
<dbReference type="EMBL" id="JBGBPQ010000006">
    <property type="protein sequence ID" value="KAL1523498.1"/>
    <property type="molecule type" value="Genomic_DNA"/>
</dbReference>
<feature type="region of interest" description="Disordered" evidence="2">
    <location>
        <begin position="421"/>
        <end position="512"/>
    </location>
</feature>
<feature type="compositionally biased region" description="Low complexity" evidence="2">
    <location>
        <begin position="173"/>
        <end position="184"/>
    </location>
</feature>
<accession>A0AB34JQP3</accession>
<evidence type="ECO:0000256" key="1">
    <source>
        <dbReference type="SAM" id="Coils"/>
    </source>
</evidence>
<feature type="compositionally biased region" description="Acidic residues" evidence="2">
    <location>
        <begin position="484"/>
        <end position="498"/>
    </location>
</feature>
<evidence type="ECO:0000256" key="2">
    <source>
        <dbReference type="SAM" id="MobiDB-lite"/>
    </source>
</evidence>
<comment type="caution">
    <text evidence="3">The sequence shown here is derived from an EMBL/GenBank/DDBJ whole genome shotgun (WGS) entry which is preliminary data.</text>
</comment>
<feature type="region of interest" description="Disordered" evidence="2">
    <location>
        <begin position="83"/>
        <end position="109"/>
    </location>
</feature>
<reference evidence="3 4" key="1">
    <citation type="journal article" date="2024" name="Science">
        <title>Giant polyketide synthase enzymes in the biosynthesis of giant marine polyether toxins.</title>
        <authorList>
            <person name="Fallon T.R."/>
            <person name="Shende V.V."/>
            <person name="Wierzbicki I.H."/>
            <person name="Pendleton A.L."/>
            <person name="Watervoot N.F."/>
            <person name="Auber R.P."/>
            <person name="Gonzalez D.J."/>
            <person name="Wisecaver J.H."/>
            <person name="Moore B.S."/>
        </authorList>
    </citation>
    <scope>NUCLEOTIDE SEQUENCE [LARGE SCALE GENOMIC DNA]</scope>
    <source>
        <strain evidence="3 4">12B1</strain>
    </source>
</reference>
<feature type="region of interest" description="Disordered" evidence="2">
    <location>
        <begin position="1071"/>
        <end position="1090"/>
    </location>
</feature>
<feature type="compositionally biased region" description="Low complexity" evidence="2">
    <location>
        <begin position="196"/>
        <end position="217"/>
    </location>
</feature>
<proteinExistence type="predicted"/>
<feature type="compositionally biased region" description="Low complexity" evidence="2">
    <location>
        <begin position="252"/>
        <end position="264"/>
    </location>
</feature>
<feature type="compositionally biased region" description="Pro residues" evidence="2">
    <location>
        <begin position="8"/>
        <end position="17"/>
    </location>
</feature>
<feature type="compositionally biased region" description="Low complexity" evidence="2">
    <location>
        <begin position="272"/>
        <end position="281"/>
    </location>
</feature>
<keyword evidence="1" id="KW-0175">Coiled coil</keyword>
<feature type="region of interest" description="Disordered" evidence="2">
    <location>
        <begin position="1"/>
        <end position="26"/>
    </location>
</feature>
<dbReference type="Proteomes" id="UP001515480">
    <property type="component" value="Unassembled WGS sequence"/>
</dbReference>
<feature type="compositionally biased region" description="Low complexity" evidence="2">
    <location>
        <begin position="98"/>
        <end position="109"/>
    </location>
</feature>
<feature type="compositionally biased region" description="Low complexity" evidence="2">
    <location>
        <begin position="295"/>
        <end position="310"/>
    </location>
</feature>
<feature type="compositionally biased region" description="Pro residues" evidence="2">
    <location>
        <begin position="185"/>
        <end position="195"/>
    </location>
</feature>
<feature type="compositionally biased region" description="Basic and acidic residues" evidence="2">
    <location>
        <begin position="560"/>
        <end position="579"/>
    </location>
</feature>
<organism evidence="3 4">
    <name type="scientific">Prymnesium parvum</name>
    <name type="common">Toxic golden alga</name>
    <dbReference type="NCBI Taxonomy" id="97485"/>
    <lineage>
        <taxon>Eukaryota</taxon>
        <taxon>Haptista</taxon>
        <taxon>Haptophyta</taxon>
        <taxon>Prymnesiophyceae</taxon>
        <taxon>Prymnesiales</taxon>
        <taxon>Prymnesiaceae</taxon>
        <taxon>Prymnesium</taxon>
    </lineage>
</organism>
<feature type="compositionally biased region" description="Low complexity" evidence="2">
    <location>
        <begin position="141"/>
        <end position="152"/>
    </location>
</feature>
<dbReference type="AlphaFoldDB" id="A0AB34JQP3"/>
<feature type="compositionally biased region" description="Acidic residues" evidence="2">
    <location>
        <begin position="453"/>
        <end position="476"/>
    </location>
</feature>
<feature type="region of interest" description="Disordered" evidence="2">
    <location>
        <begin position="141"/>
        <end position="310"/>
    </location>
</feature>